<organism evidence="11 12">
    <name type="scientific">Mesotoga prima MesG1.Ag.4.2</name>
    <dbReference type="NCBI Taxonomy" id="660470"/>
    <lineage>
        <taxon>Bacteria</taxon>
        <taxon>Thermotogati</taxon>
        <taxon>Thermotogota</taxon>
        <taxon>Thermotogae</taxon>
        <taxon>Kosmotogales</taxon>
        <taxon>Kosmotogaceae</taxon>
        <taxon>Mesotoga</taxon>
    </lineage>
</organism>
<feature type="domain" description="DUF83" evidence="10">
    <location>
        <begin position="5"/>
        <end position="164"/>
    </location>
</feature>
<evidence type="ECO:0000256" key="1">
    <source>
        <dbReference type="ARBA" id="ARBA00022722"/>
    </source>
</evidence>
<accession>I2F7N0</accession>
<dbReference type="InterPro" id="IPR013343">
    <property type="entry name" value="CRISPR-assoc_prot_Cas4"/>
</dbReference>
<evidence type="ECO:0000256" key="7">
    <source>
        <dbReference type="ARBA" id="ARBA00023118"/>
    </source>
</evidence>
<dbReference type="PANTHER" id="PTHR37168">
    <property type="entry name" value="CRISPR-ASSOCIATED EXONUCLEASE CAS4"/>
    <property type="match status" value="1"/>
</dbReference>
<dbReference type="eggNOG" id="COG1468">
    <property type="taxonomic scope" value="Bacteria"/>
</dbReference>
<keyword evidence="8 9" id="KW-0464">Manganese</keyword>
<evidence type="ECO:0000256" key="9">
    <source>
        <dbReference type="RuleBase" id="RU365022"/>
    </source>
</evidence>
<comment type="cofactor">
    <cofactor evidence="9">
        <name>iron-sulfur cluster</name>
        <dbReference type="ChEBI" id="CHEBI:30408"/>
    </cofactor>
</comment>
<evidence type="ECO:0000256" key="4">
    <source>
        <dbReference type="ARBA" id="ARBA00022839"/>
    </source>
</evidence>
<dbReference type="NCBIfam" id="TIGR00372">
    <property type="entry name" value="cas4"/>
    <property type="match status" value="1"/>
</dbReference>
<dbReference type="EC" id="3.1.12.1" evidence="9"/>
<dbReference type="GeneID" id="87108028"/>
<dbReference type="STRING" id="660470.Theba_2306"/>
<dbReference type="HOGENOM" id="CLU_133784_0_0_0"/>
<evidence type="ECO:0000259" key="10">
    <source>
        <dbReference type="Pfam" id="PF01930"/>
    </source>
</evidence>
<dbReference type="RefSeq" id="WP_014731688.1">
    <property type="nucleotide sequence ID" value="NC_017934.1"/>
</dbReference>
<gene>
    <name evidence="11" type="ORF">Theba_2306</name>
</gene>
<evidence type="ECO:0000256" key="5">
    <source>
        <dbReference type="ARBA" id="ARBA00023004"/>
    </source>
</evidence>
<keyword evidence="5 9" id="KW-0408">Iron</keyword>
<evidence type="ECO:0000256" key="2">
    <source>
        <dbReference type="ARBA" id="ARBA00022723"/>
    </source>
</evidence>
<sequence>MIDINGSLVLSYTNCRREAWLMAHRIIPEQDNTSMSLGRLIHEASYENRGEKDVSIDNIKLDMVEEKKGKTIVSEIKKSKYSLEGARDQLLFYLLRLKEMGVQAEGQLLVPKEKKKITITLTEEEEERIKKLCEEIQKLVEGPIPEIERAQNKCKNCAYYTYCWV</sequence>
<dbReference type="GO" id="GO:0004527">
    <property type="term" value="F:exonuclease activity"/>
    <property type="evidence" value="ECO:0007669"/>
    <property type="project" value="UniProtKB-KW"/>
</dbReference>
<keyword evidence="12" id="KW-1185">Reference proteome</keyword>
<name>I2F7N0_9BACT</name>
<comment type="cofactor">
    <cofactor evidence="9">
        <name>Mg(2+)</name>
        <dbReference type="ChEBI" id="CHEBI:18420"/>
    </cofactor>
    <cofactor evidence="9">
        <name>Mn(2+)</name>
        <dbReference type="ChEBI" id="CHEBI:29035"/>
    </cofactor>
    <text evidence="9">Mg(2+) or Mn(2+) required for ssDNA cleavage activity.</text>
</comment>
<dbReference type="AlphaFoldDB" id="I2F7N0"/>
<dbReference type="GO" id="GO:0046872">
    <property type="term" value="F:metal ion binding"/>
    <property type="evidence" value="ECO:0007669"/>
    <property type="project" value="UniProtKB-KW"/>
</dbReference>
<keyword evidence="1 9" id="KW-0540">Nuclease</keyword>
<evidence type="ECO:0000256" key="3">
    <source>
        <dbReference type="ARBA" id="ARBA00022801"/>
    </source>
</evidence>
<dbReference type="InterPro" id="IPR011604">
    <property type="entry name" value="PDDEXK-like_dom_sf"/>
</dbReference>
<keyword evidence="3 9" id="KW-0378">Hydrolase</keyword>
<dbReference type="Proteomes" id="UP000002881">
    <property type="component" value="Chromosome"/>
</dbReference>
<comment type="function">
    <text evidence="9">CRISPR (clustered regularly interspaced short palindromic repeat) is an adaptive immune system that provides protection against mobile genetic elements (viruses, transposable elements and conjugative plasmids). CRISPR clusters contain sequences complementary to antecedent mobile elements and target invading nucleic acids. CRISPR clusters are transcribed and processed into CRISPR RNA (crRNA).</text>
</comment>
<comment type="similarity">
    <text evidence="9">Belongs to the CRISPR-associated exonuclease Cas4 family.</text>
</comment>
<evidence type="ECO:0000313" key="12">
    <source>
        <dbReference type="Proteomes" id="UP000002881"/>
    </source>
</evidence>
<reference evidence="11 12" key="1">
    <citation type="journal article" date="2012" name="Genome Biol. Evol.">
        <title>Genome Sequence of the Mesophilic Thermotogales Bacterium Mesotoga prima MesG1.Ag.4.2 Reveals the Largest Thermotogales Genome To Date.</title>
        <authorList>
            <person name="Zhaxybayeva O."/>
            <person name="Swithers K.S."/>
            <person name="Foght J."/>
            <person name="Green A.G."/>
            <person name="Bruce D."/>
            <person name="Detter C."/>
            <person name="Han S."/>
            <person name="Teshima H."/>
            <person name="Han J."/>
            <person name="Woyke T."/>
            <person name="Pitluck S."/>
            <person name="Nolan M."/>
            <person name="Ivanova N."/>
            <person name="Pati A."/>
            <person name="Land M.L."/>
            <person name="Dlutek M."/>
            <person name="Doolittle W.F."/>
            <person name="Noll K.M."/>
            <person name="Nesbo C.L."/>
        </authorList>
    </citation>
    <scope>NUCLEOTIDE SEQUENCE [LARGE SCALE GENOMIC DNA]</scope>
    <source>
        <strain evidence="12">mesG1.Ag.4.2</strain>
    </source>
</reference>
<dbReference type="InterPro" id="IPR022765">
    <property type="entry name" value="Dna2/Cas4_DUF83"/>
</dbReference>
<dbReference type="Gene3D" id="3.90.320.10">
    <property type="match status" value="1"/>
</dbReference>
<keyword evidence="6 9" id="KW-0411">Iron-sulfur</keyword>
<protein>
    <recommendedName>
        <fullName evidence="9">CRISPR-associated exonuclease Cas4</fullName>
        <ecNumber evidence="9">3.1.12.1</ecNumber>
    </recommendedName>
</protein>
<dbReference type="Pfam" id="PF01930">
    <property type="entry name" value="Cas_Cas4"/>
    <property type="match status" value="1"/>
</dbReference>
<dbReference type="GO" id="GO:0051536">
    <property type="term" value="F:iron-sulfur cluster binding"/>
    <property type="evidence" value="ECO:0007669"/>
    <property type="project" value="UniProtKB-KW"/>
</dbReference>
<proteinExistence type="inferred from homology"/>
<dbReference type="PANTHER" id="PTHR37168:SF2">
    <property type="entry name" value="CRISPR-ASSOCIATED EXONUCLEASE CAS4"/>
    <property type="match status" value="1"/>
</dbReference>
<evidence type="ECO:0000313" key="11">
    <source>
        <dbReference type="EMBL" id="AFK07933.1"/>
    </source>
</evidence>
<dbReference type="KEGG" id="mpg:Theba_2306"/>
<dbReference type="GO" id="GO:0051607">
    <property type="term" value="P:defense response to virus"/>
    <property type="evidence" value="ECO:0007669"/>
    <property type="project" value="UniProtKB-KW"/>
</dbReference>
<keyword evidence="2 9" id="KW-0479">Metal-binding</keyword>
<keyword evidence="4 9" id="KW-0269">Exonuclease</keyword>
<evidence type="ECO:0000256" key="6">
    <source>
        <dbReference type="ARBA" id="ARBA00023014"/>
    </source>
</evidence>
<keyword evidence="7 9" id="KW-0051">Antiviral defense</keyword>
<evidence type="ECO:0000256" key="8">
    <source>
        <dbReference type="ARBA" id="ARBA00023211"/>
    </source>
</evidence>
<dbReference type="EMBL" id="CP003532">
    <property type="protein sequence ID" value="AFK07933.1"/>
    <property type="molecule type" value="Genomic_DNA"/>
</dbReference>